<dbReference type="AlphaFoldDB" id="A0A5D4SWY4"/>
<name>A0A5D4SWY4_9BACI</name>
<dbReference type="Gene3D" id="3.30.70.60">
    <property type="match status" value="1"/>
</dbReference>
<reference evidence="3 4" key="1">
    <citation type="submission" date="2019-08" db="EMBL/GenBank/DDBJ databases">
        <title>Bacillus genomes from the desert of Cuatro Cienegas, Coahuila.</title>
        <authorList>
            <person name="Olmedo-Alvarez G."/>
        </authorList>
    </citation>
    <scope>NUCLEOTIDE SEQUENCE [LARGE SCALE GENOMIC DNA]</scope>
    <source>
        <strain evidence="3 4">CH37_1T</strain>
    </source>
</reference>
<gene>
    <name evidence="3" type="ORF">FZD47_01290</name>
</gene>
<comment type="caution">
    <text evidence="3">The sequence shown here is derived from an EMBL/GenBank/DDBJ whole genome shotgun (WGS) entry which is preliminary data.</text>
</comment>
<organism evidence="3 4">
    <name type="scientific">Bacillus infantis</name>
    <dbReference type="NCBI Taxonomy" id="324767"/>
    <lineage>
        <taxon>Bacteria</taxon>
        <taxon>Bacillati</taxon>
        <taxon>Bacillota</taxon>
        <taxon>Bacilli</taxon>
        <taxon>Bacillales</taxon>
        <taxon>Bacillaceae</taxon>
        <taxon>Bacillus</taxon>
    </lineage>
</organism>
<sequence length="236" mass="26374">MPVHEQMDRKQTELKLASQELTIIENKLAETGEKTILSTMELQKQVPVKRMLDQLLLDLEKAEVISDTNIIELKLDGTEDDEEIDLVAEAATEEGGAEPEKSPADDQEASDESTSEVNSPAEEILPNGIRKISLTLSGEAATYFEMEKFIKSLESLKRIVKVEVLNFTGLPEIYSVDQDSENVEFEVSLAAYYYPNLEELQKELPPLDVPAVSNKQNPLSGFSSQEDVEIEEETQP</sequence>
<feature type="region of interest" description="Disordered" evidence="2">
    <location>
        <begin position="91"/>
        <end position="122"/>
    </location>
</feature>
<dbReference type="Proteomes" id="UP000323732">
    <property type="component" value="Unassembled WGS sequence"/>
</dbReference>
<dbReference type="EMBL" id="VTES01000001">
    <property type="protein sequence ID" value="TYS66778.1"/>
    <property type="molecule type" value="Genomic_DNA"/>
</dbReference>
<evidence type="ECO:0000313" key="3">
    <source>
        <dbReference type="EMBL" id="TYS66778.1"/>
    </source>
</evidence>
<feature type="compositionally biased region" description="Acidic residues" evidence="2">
    <location>
        <begin position="226"/>
        <end position="236"/>
    </location>
</feature>
<feature type="compositionally biased region" description="Polar residues" evidence="2">
    <location>
        <begin position="213"/>
        <end position="225"/>
    </location>
</feature>
<evidence type="ECO:0000313" key="4">
    <source>
        <dbReference type="Proteomes" id="UP000323732"/>
    </source>
</evidence>
<feature type="compositionally biased region" description="Acidic residues" evidence="2">
    <location>
        <begin position="105"/>
        <end position="114"/>
    </location>
</feature>
<evidence type="ECO:0000256" key="2">
    <source>
        <dbReference type="SAM" id="MobiDB-lite"/>
    </source>
</evidence>
<protein>
    <submittedName>
        <fullName evidence="3">Pilus assembly protein PilO</fullName>
    </submittedName>
</protein>
<accession>A0A5D4SWY4</accession>
<keyword evidence="1" id="KW-0175">Coiled coil</keyword>
<evidence type="ECO:0000256" key="1">
    <source>
        <dbReference type="SAM" id="Coils"/>
    </source>
</evidence>
<feature type="coiled-coil region" evidence="1">
    <location>
        <begin position="7"/>
        <end position="34"/>
    </location>
</feature>
<dbReference type="InterPro" id="IPR014717">
    <property type="entry name" value="Transl_elong_EF1B/ribsomal_bS6"/>
</dbReference>
<feature type="region of interest" description="Disordered" evidence="2">
    <location>
        <begin position="208"/>
        <end position="236"/>
    </location>
</feature>
<proteinExistence type="predicted"/>